<dbReference type="Proteomes" id="UP000298663">
    <property type="component" value="Unassembled WGS sequence"/>
</dbReference>
<dbReference type="PANTHER" id="PTHR12563">
    <property type="entry name" value="GLYCEROL-3-PHOSPHATE ACYLTRANSFERASE"/>
    <property type="match status" value="1"/>
</dbReference>
<dbReference type="AlphaFoldDB" id="A0A4U5NYT1"/>
<dbReference type="InterPro" id="IPR045520">
    <property type="entry name" value="GPAT/DHAPAT_C"/>
</dbReference>
<dbReference type="SMART" id="SM00563">
    <property type="entry name" value="PlsC"/>
    <property type="match status" value="1"/>
</dbReference>
<protein>
    <recommendedName>
        <fullName evidence="7">Phospholipid/glycerol acyltransferase domain-containing protein</fullName>
    </recommendedName>
</protein>
<evidence type="ECO:0000256" key="2">
    <source>
        <dbReference type="ARBA" id="ARBA00007937"/>
    </source>
</evidence>
<evidence type="ECO:0000256" key="3">
    <source>
        <dbReference type="ARBA" id="ARBA00022679"/>
    </source>
</evidence>
<comment type="similarity">
    <text evidence="2">Belongs to the GPAT/DAPAT family.</text>
</comment>
<proteinExistence type="inferred from homology"/>
<dbReference type="PANTHER" id="PTHR12563:SF23">
    <property type="entry name" value="BCDNA.GH07066"/>
    <property type="match status" value="1"/>
</dbReference>
<dbReference type="SUPFAM" id="SSF69593">
    <property type="entry name" value="Glycerol-3-phosphate (1)-acyltransferase"/>
    <property type="match status" value="1"/>
</dbReference>
<comment type="subcellular location">
    <subcellularLocation>
        <location evidence="1">Membrane</location>
    </subcellularLocation>
</comment>
<dbReference type="STRING" id="34508.A0A4U5NYT1"/>
<evidence type="ECO:0000256" key="5">
    <source>
        <dbReference type="ARBA" id="ARBA00023315"/>
    </source>
</evidence>
<evidence type="ECO:0000256" key="4">
    <source>
        <dbReference type="ARBA" id="ARBA00023136"/>
    </source>
</evidence>
<comment type="caution">
    <text evidence="8">The sequence shown here is derived from an EMBL/GenBank/DDBJ whole genome shotgun (WGS) entry which is preliminary data.</text>
</comment>
<keyword evidence="5" id="KW-0012">Acyltransferase</keyword>
<dbReference type="GO" id="GO:0006072">
    <property type="term" value="P:glycerol-3-phosphate metabolic process"/>
    <property type="evidence" value="ECO:0007669"/>
    <property type="project" value="TreeGrafter"/>
</dbReference>
<dbReference type="InterPro" id="IPR022284">
    <property type="entry name" value="GPAT/DHAPAT"/>
</dbReference>
<dbReference type="GO" id="GO:0006631">
    <property type="term" value="P:fatty acid metabolic process"/>
    <property type="evidence" value="ECO:0007669"/>
    <property type="project" value="TreeGrafter"/>
</dbReference>
<keyword evidence="3" id="KW-0808">Transferase</keyword>
<dbReference type="OrthoDB" id="5962536at2759"/>
<evidence type="ECO:0000313" key="8">
    <source>
        <dbReference type="EMBL" id="TKR88464.1"/>
    </source>
</evidence>
<accession>A0A4U5NYT1</accession>
<dbReference type="Pfam" id="PF01553">
    <property type="entry name" value="Acyltransferase"/>
    <property type="match status" value="1"/>
</dbReference>
<dbReference type="CDD" id="cd07993">
    <property type="entry name" value="LPLAT_DHAPAT-like"/>
    <property type="match status" value="1"/>
</dbReference>
<gene>
    <name evidence="8" type="ORF">L596_012704</name>
</gene>
<sequence>MTSYPPSNKPSPFRFHRPSLATAMGGGNPPVINLWRRTDLNFYHINVPKSSISCQECFGRPDSNASSPSVPESQQTRSLDKYVNVLDFPKHNGLAGLDRLASGHVEDKPFPWFADLRYTWRTPIPHRYLNVDRDVLSSIRVQQSVDDYMQLKKNICYKHAMEKAANCLKEMRASLNRLICRICGWGLFKVFRRVMKRLLICPNEMERLQEAEKTGIPIIYLPLHRSHLDYLMITWTVWHWNLRLPHIASGDNLNMFGFGWILRGVGSFFIRRRLDENDESGRDQLYRSVLKTYMTEILKMPTSLEFFLEGTRSRYGKTLLPKNGLISNIVEAATNGEIPDAYLVPVSYTYDQTVEGIFFDELQGNRKKRESILGTIKGVWNAFGIPERCGSVRVHFGPPRLLSDYMRTLSSAIQDSREHFDLTHAPHMNCYRELLPWHNERCQDPQRTLIRAIGYHVVHTAQNQTSISMCSLISALLLCKYRTSGAHISDLRADLEWLVTETISRGFDVIGWESGHTHQNEATTEALSHLSESVVLHGDHVFLKLVHKEVLNVSYQRNALIPPFSVTSAVALAFVSKSADVDGLVSRALQVCNLLQMEVIFCKPCENLRQKIADEVNQMVSDGLIELRTNPPLDGRGETEDLKVCNRDFIDVLHFYANILRPFLQTLLFVLDSLLDPSGQSMNNKMIKGSFPSACLDFPCFRQRICPPTPNDEEDLRTSDAIPHASRSIQLRLDQQLRETAQGEEDHCRERQNRVEQPRRRQNTPCLDCRSARRNLEELL</sequence>
<feature type="compositionally biased region" description="Basic and acidic residues" evidence="6">
    <location>
        <begin position="744"/>
        <end position="759"/>
    </location>
</feature>
<organism evidence="8 9">
    <name type="scientific">Steinernema carpocapsae</name>
    <name type="common">Entomopathogenic nematode</name>
    <dbReference type="NCBI Taxonomy" id="34508"/>
    <lineage>
        <taxon>Eukaryota</taxon>
        <taxon>Metazoa</taxon>
        <taxon>Ecdysozoa</taxon>
        <taxon>Nematoda</taxon>
        <taxon>Chromadorea</taxon>
        <taxon>Rhabditida</taxon>
        <taxon>Tylenchina</taxon>
        <taxon>Panagrolaimomorpha</taxon>
        <taxon>Strongyloidoidea</taxon>
        <taxon>Steinernematidae</taxon>
        <taxon>Steinernema</taxon>
    </lineage>
</organism>
<name>A0A4U5NYT1_STECR</name>
<keyword evidence="9" id="KW-1185">Reference proteome</keyword>
<dbReference type="GO" id="GO:0008654">
    <property type="term" value="P:phospholipid biosynthetic process"/>
    <property type="evidence" value="ECO:0007669"/>
    <property type="project" value="TreeGrafter"/>
</dbReference>
<dbReference type="GO" id="GO:0004366">
    <property type="term" value="F:glycerol-3-phosphate O-acyltransferase activity"/>
    <property type="evidence" value="ECO:0007669"/>
    <property type="project" value="TreeGrafter"/>
</dbReference>
<dbReference type="Pfam" id="PF19277">
    <property type="entry name" value="GPAT_C"/>
    <property type="match status" value="1"/>
</dbReference>
<evidence type="ECO:0000256" key="6">
    <source>
        <dbReference type="SAM" id="MobiDB-lite"/>
    </source>
</evidence>
<feature type="domain" description="Phospholipid/glycerol acyltransferase" evidence="7">
    <location>
        <begin position="218"/>
        <end position="351"/>
    </location>
</feature>
<evidence type="ECO:0000256" key="1">
    <source>
        <dbReference type="ARBA" id="ARBA00004370"/>
    </source>
</evidence>
<dbReference type="GO" id="GO:0031966">
    <property type="term" value="C:mitochondrial membrane"/>
    <property type="evidence" value="ECO:0007669"/>
    <property type="project" value="TreeGrafter"/>
</dbReference>
<evidence type="ECO:0000313" key="9">
    <source>
        <dbReference type="Proteomes" id="UP000298663"/>
    </source>
</evidence>
<feature type="region of interest" description="Disordered" evidence="6">
    <location>
        <begin position="740"/>
        <end position="763"/>
    </location>
</feature>
<dbReference type="GO" id="GO:0019432">
    <property type="term" value="P:triglyceride biosynthetic process"/>
    <property type="evidence" value="ECO:0007669"/>
    <property type="project" value="TreeGrafter"/>
</dbReference>
<dbReference type="EMBL" id="AZBU02000003">
    <property type="protein sequence ID" value="TKR88464.1"/>
    <property type="molecule type" value="Genomic_DNA"/>
</dbReference>
<reference evidence="8 9" key="1">
    <citation type="journal article" date="2015" name="Genome Biol.">
        <title>Comparative genomics of Steinernema reveals deeply conserved gene regulatory networks.</title>
        <authorList>
            <person name="Dillman A.R."/>
            <person name="Macchietto M."/>
            <person name="Porter C.F."/>
            <person name="Rogers A."/>
            <person name="Williams B."/>
            <person name="Antoshechkin I."/>
            <person name="Lee M.M."/>
            <person name="Goodwin Z."/>
            <person name="Lu X."/>
            <person name="Lewis E.E."/>
            <person name="Goodrich-Blair H."/>
            <person name="Stock S.P."/>
            <person name="Adams B.J."/>
            <person name="Sternberg P.W."/>
            <person name="Mortazavi A."/>
        </authorList>
    </citation>
    <scope>NUCLEOTIDE SEQUENCE [LARGE SCALE GENOMIC DNA]</scope>
    <source>
        <strain evidence="8 9">ALL</strain>
    </source>
</reference>
<evidence type="ECO:0000259" key="7">
    <source>
        <dbReference type="SMART" id="SM00563"/>
    </source>
</evidence>
<dbReference type="InterPro" id="IPR041728">
    <property type="entry name" value="GPAT/DHAPAT_LPLAT"/>
</dbReference>
<reference evidence="8 9" key="2">
    <citation type="journal article" date="2019" name="G3 (Bethesda)">
        <title>Hybrid Assembly of the Genome of the Entomopathogenic Nematode Steinernema carpocapsae Identifies the X-Chromosome.</title>
        <authorList>
            <person name="Serra L."/>
            <person name="Macchietto M."/>
            <person name="Macias-Munoz A."/>
            <person name="McGill C.J."/>
            <person name="Rodriguez I.M."/>
            <person name="Rodriguez B."/>
            <person name="Murad R."/>
            <person name="Mortazavi A."/>
        </authorList>
    </citation>
    <scope>NUCLEOTIDE SEQUENCE [LARGE SCALE GENOMIC DNA]</scope>
    <source>
        <strain evidence="8 9">ALL</strain>
    </source>
</reference>
<dbReference type="InterPro" id="IPR002123">
    <property type="entry name" value="Plipid/glycerol_acylTrfase"/>
</dbReference>
<keyword evidence="4" id="KW-0472">Membrane</keyword>